<gene>
    <name evidence="1" type="ORF">OHC33_000981</name>
</gene>
<dbReference type="Proteomes" id="UP001316803">
    <property type="component" value="Unassembled WGS sequence"/>
</dbReference>
<organism evidence="1 2">
    <name type="scientific">Knufia fluminis</name>
    <dbReference type="NCBI Taxonomy" id="191047"/>
    <lineage>
        <taxon>Eukaryota</taxon>
        <taxon>Fungi</taxon>
        <taxon>Dikarya</taxon>
        <taxon>Ascomycota</taxon>
        <taxon>Pezizomycotina</taxon>
        <taxon>Eurotiomycetes</taxon>
        <taxon>Chaetothyriomycetidae</taxon>
        <taxon>Chaetothyriales</taxon>
        <taxon>Trichomeriaceae</taxon>
        <taxon>Knufia</taxon>
    </lineage>
</organism>
<sequence>MDAATVKLALEWASTQPFRFSDLPVELQEIIITHLIDKPWTLDTDRGPKYHFYGRAQSFRPKFNIPMPPLLVSKALHQITTKALANRKDNVFIADASCCVLEPEPKLYHLQNLASSIGTVRTRLRCEQAHVDLLFFKQHFAHMRTVELADYPGLIKVLQPAYRKIVYEDTVKVLRGDLDQSMATAARAALMPLIHGWHEGNGKVAEAVDDIVVKFSIRVYTCSFMPTEYYKFPAPMLVINLVMTKYDCRVEKKWFYRPGPDHKHHFSSRGTGRWNSGYIAGTRKLPMFVGVDYRGRQYDEFEDEYYLAERFPERADVAWNHNPDVREFVEDPISRQWSETDLDNISSDLEIGDRRAGCLDYSENPPRCWAWRKRCWRHLSLPE</sequence>
<evidence type="ECO:0000313" key="2">
    <source>
        <dbReference type="Proteomes" id="UP001316803"/>
    </source>
</evidence>
<proteinExistence type="predicted"/>
<reference evidence="1 2" key="1">
    <citation type="submission" date="2022-12" db="EMBL/GenBank/DDBJ databases">
        <title>Genomic features and morphological characterization of a novel Knufia sp. strain isolated from spacecraft assembly facility.</title>
        <authorList>
            <person name="Teixeira M."/>
            <person name="Chander A.M."/>
            <person name="Stajich J.E."/>
            <person name="Venkateswaran K."/>
        </authorList>
    </citation>
    <scope>NUCLEOTIDE SEQUENCE [LARGE SCALE GENOMIC DNA]</scope>
    <source>
        <strain evidence="1 2">FJI-L2-BK-P2</strain>
    </source>
</reference>
<keyword evidence="2" id="KW-1185">Reference proteome</keyword>
<comment type="caution">
    <text evidence="1">The sequence shown here is derived from an EMBL/GenBank/DDBJ whole genome shotgun (WGS) entry which is preliminary data.</text>
</comment>
<name>A0AAN8ESJ2_9EURO</name>
<accession>A0AAN8ESJ2</accession>
<evidence type="ECO:0000313" key="1">
    <source>
        <dbReference type="EMBL" id="KAK5957792.1"/>
    </source>
</evidence>
<dbReference type="AlphaFoldDB" id="A0AAN8ESJ2"/>
<protein>
    <submittedName>
        <fullName evidence="1">Uncharacterized protein</fullName>
    </submittedName>
</protein>
<dbReference type="EMBL" id="JAKLMC020000002">
    <property type="protein sequence ID" value="KAK5957792.1"/>
    <property type="molecule type" value="Genomic_DNA"/>
</dbReference>